<evidence type="ECO:0000256" key="3">
    <source>
        <dbReference type="ARBA" id="ARBA00022840"/>
    </source>
</evidence>
<evidence type="ECO:0000313" key="8">
    <source>
        <dbReference type="EMBL" id="KZP03510.1"/>
    </source>
</evidence>
<dbReference type="SUPFAM" id="SSF52540">
    <property type="entry name" value="P-loop containing nucleoside triphosphate hydrolases"/>
    <property type="match status" value="1"/>
</dbReference>
<comment type="similarity">
    <text evidence="1">Belongs to the helicase family. RecQ subfamily.</text>
</comment>
<proteinExistence type="inferred from homology"/>
<reference evidence="8 9" key="1">
    <citation type="journal article" date="2016" name="Mol. Biol. Evol.">
        <title>Comparative Genomics of Early-Diverging Mushroom-Forming Fungi Provides Insights into the Origins of Lignocellulose Decay Capabilities.</title>
        <authorList>
            <person name="Nagy L.G."/>
            <person name="Riley R."/>
            <person name="Tritt A."/>
            <person name="Adam C."/>
            <person name="Daum C."/>
            <person name="Floudas D."/>
            <person name="Sun H."/>
            <person name="Yadav J.S."/>
            <person name="Pangilinan J."/>
            <person name="Larsson K.H."/>
            <person name="Matsuura K."/>
            <person name="Barry K."/>
            <person name="Labutti K."/>
            <person name="Kuo R."/>
            <person name="Ohm R.A."/>
            <person name="Bhattacharya S.S."/>
            <person name="Shirouzu T."/>
            <person name="Yoshinaga Y."/>
            <person name="Martin F.M."/>
            <person name="Grigoriev I.V."/>
            <person name="Hibbett D.S."/>
        </authorList>
    </citation>
    <scope>NUCLEOTIDE SEQUENCE [LARGE SCALE GENOMIC DNA]</scope>
    <source>
        <strain evidence="8 9">CBS 109695</strain>
    </source>
</reference>
<dbReference type="GO" id="GO:0043138">
    <property type="term" value="F:3'-5' DNA helicase activity"/>
    <property type="evidence" value="ECO:0007669"/>
    <property type="project" value="UniProtKB-EC"/>
</dbReference>
<evidence type="ECO:0000259" key="6">
    <source>
        <dbReference type="PROSITE" id="PS51192"/>
    </source>
</evidence>
<dbReference type="InterPro" id="IPR014001">
    <property type="entry name" value="Helicase_ATP-bd"/>
</dbReference>
<dbReference type="GO" id="GO:0005737">
    <property type="term" value="C:cytoplasm"/>
    <property type="evidence" value="ECO:0007669"/>
    <property type="project" value="TreeGrafter"/>
</dbReference>
<sequence>MTLHRICNISNGLGYQLGKDKKAIDQAQLQSIADTQHVESALPTLNSTQEHLEYLGLVLHQGFGCGQCDYICGSLSSLDTHHRQQADHPNQPPTSPPKIHYQQLTTGGKGSAFFKVTPRAVPTSTDTVEDMIADLHKAVNSAGGDPTSKLNARQINPWMLSTKWYLHVEGADALALKEFVAPNKEIALMVKSYFAEATKLLSSTEELVRQKINSPDHIKLGVNNTPFHKHEQAETLPIYCGVVTSLLNLLLEDKEHYEKILPQDTVIALNVFESVLEGSMTTGQDATEASASELLHDSYLDIYGLTINKRLKAILCTHHGEALTGVARHRKSKHTESKAPTLDLEQLKAICLKHGIGDVPVIEAQREPIISYDGITVKEGFACQVCAYVAGTELSIIEHYNKEHGSGVPKSYTHCSYQQLCGKDTHKAKFRVHPKAIPEPVTPLEAVMEAMREEITLLAKPSESTVNARAISPWLLASGFHLHVETFNKTELMALVAGGLDTKTAKIRKVVRKYYFKAADLLPVTPELVKQMLNSPDPPKNGINNKALKKMQQHEDTMKTYCATLVSLLTLLLREKGAYTVPLPDAIHASVETLRESLEGADSDEASMDHLHDLLVRLWCSEWRQTGQNTMPDPTVRCLALRSIKADGGFQKADRVTPEIARFEYLMRLTGLTQVHHLATTLYHGDMYLAVNDVVPWLQEKKISTFSAITSLMHRATSIVFNSPVLPKTMWVDRDNYEELLWQGHIVKLDHLREGCIALEKQIVSRWEVDIMMGLELRVEYDRIVEDLSNNTVGYSFLTDHRNPMFKDRDRLIRGVITTPSLKKRFFDQQPDGSYIPNRDNWSKWLTKYAEFNKDLNVSVETKAGAPTRVSELTSMACKNTEFRTRNLSQMNKHTVVNMTYTKTGSITGQDKLVPHALDALTSDLTIQDQSIARPFAQLACHILWPGDEKKMDVYQNCLFVGYGKELDTAQISAHMHSIFRPSVGFDLGVQSFRQIHAAFSRKHCGQMESLLDASEVNTAQVLQYGHTRSIHDSIYGVSADATAGPSEDILPLFLDASTDWQRVMKVVQGGLMKPYREVKAEFFESLKHLGSKSKRPDAVGPAPAPVDENAIALKVAAILMPAIKTMLEDTIAKLTSSTLQQSNASPRSEDSWDTTLADNMPYNDTFDVEEQYVRITSIPPMDEDLRSQSPVVNNHFEDFVDHPEFRRDKSGVKIPSSNFSAHSPLQPHIQTVKIMSPIVPVQSPKAISRASSVTSAPSSVGSSASILAAALEALRDIRQDPTADWKSSGQRQAMIQVLEYEEDLIAIMPTGGGKSMLYEIPARVEAGKGYTVALFPLLSLIDDVERKLAASNTSYERYMGANSKLSGVHPLIITTYDVAKGPGWRKAICELHYQDLDMPIRRMVFDEGHVTFTSQDFRPALCNMFELRHLPVQFVILSATIPPSTEAYLRSTFGLSSSVPVFRMPTVRPEIQYLMEIKPNVNSYDDVTKSTVKVCQANQPQGSDRAVVFVPAISTGDPTVQALGDVGITSIFYSAQMQKAEQTTAIQDWIEGRYQFLITTNAFGTGNDHAHIRTIIHAGNPMEMVGYIQETGRSGRDGLPATCILIRRGSKAPWIDHNTIGPDHKGSVAVGAYMFPNKAQCLRYVITLHCDGSGVSCMSSSDMQLCSHCQKFPSHQISNRPVAKPQTWSQSGGYVQLPDCGVFEFACQMTTQIMDARAVTLTAYIATLVDALAYFDLHCPSCHIYAGNKNRNCKNIHECPTAKKMPGHIADYMQWVRTIKYDLKGGRDICFKCHVPSIHDTLHPAFMTNSTEACALHEAIPVVAFSIFKSYKHKTAAQAHFKQAWQNNRNVYTKWLGAKPAEGRSSNMIDLMLWLGLG</sequence>
<dbReference type="GO" id="GO:0005694">
    <property type="term" value="C:chromosome"/>
    <property type="evidence" value="ECO:0007669"/>
    <property type="project" value="TreeGrafter"/>
</dbReference>
<organism evidence="8 9">
    <name type="scientific">Athelia psychrophila</name>
    <dbReference type="NCBI Taxonomy" id="1759441"/>
    <lineage>
        <taxon>Eukaryota</taxon>
        <taxon>Fungi</taxon>
        <taxon>Dikarya</taxon>
        <taxon>Basidiomycota</taxon>
        <taxon>Agaricomycotina</taxon>
        <taxon>Agaricomycetes</taxon>
        <taxon>Agaricomycetidae</taxon>
        <taxon>Atheliales</taxon>
        <taxon>Atheliaceae</taxon>
        <taxon>Athelia</taxon>
    </lineage>
</organism>
<keyword evidence="3" id="KW-0067">ATP-binding</keyword>
<dbReference type="InterPro" id="IPR011545">
    <property type="entry name" value="DEAD/DEAH_box_helicase_dom"/>
</dbReference>
<name>A0A167U1R2_9AGAM</name>
<dbReference type="SMART" id="SM00355">
    <property type="entry name" value="ZnF_C2H2"/>
    <property type="match status" value="2"/>
</dbReference>
<gene>
    <name evidence="8" type="ORF">FIBSPDRAFT_968929</name>
</gene>
<dbReference type="GO" id="GO:0000724">
    <property type="term" value="P:double-strand break repair via homologous recombination"/>
    <property type="evidence" value="ECO:0007669"/>
    <property type="project" value="TreeGrafter"/>
</dbReference>
<dbReference type="Gene3D" id="3.40.50.300">
    <property type="entry name" value="P-loop containing nucleotide triphosphate hydrolases"/>
    <property type="match status" value="2"/>
</dbReference>
<dbReference type="GO" id="GO:0005524">
    <property type="term" value="F:ATP binding"/>
    <property type="evidence" value="ECO:0007669"/>
    <property type="project" value="UniProtKB-KW"/>
</dbReference>
<feature type="domain" description="Helicase C-terminal" evidence="7">
    <location>
        <begin position="1487"/>
        <end position="1644"/>
    </location>
</feature>
<evidence type="ECO:0000259" key="7">
    <source>
        <dbReference type="PROSITE" id="PS51194"/>
    </source>
</evidence>
<dbReference type="InterPro" id="IPR001650">
    <property type="entry name" value="Helicase_C-like"/>
</dbReference>
<comment type="catalytic activity">
    <reaction evidence="4">
        <text>Couples ATP hydrolysis with the unwinding of duplex DNA by translocating in the 3'-5' direction.</text>
        <dbReference type="EC" id="5.6.2.4"/>
    </reaction>
</comment>
<accession>A0A167U1R2</accession>
<dbReference type="SMART" id="SM00487">
    <property type="entry name" value="DEXDc"/>
    <property type="match status" value="1"/>
</dbReference>
<dbReference type="STRING" id="436010.A0A167U1R2"/>
<dbReference type="GO" id="GO:0009378">
    <property type="term" value="F:four-way junction helicase activity"/>
    <property type="evidence" value="ECO:0007669"/>
    <property type="project" value="TreeGrafter"/>
</dbReference>
<dbReference type="GO" id="GO:0003676">
    <property type="term" value="F:nucleic acid binding"/>
    <property type="evidence" value="ECO:0007669"/>
    <property type="project" value="InterPro"/>
</dbReference>
<dbReference type="PANTHER" id="PTHR13710">
    <property type="entry name" value="DNA HELICASE RECQ FAMILY MEMBER"/>
    <property type="match status" value="1"/>
</dbReference>
<dbReference type="InterPro" id="IPR027417">
    <property type="entry name" value="P-loop_NTPase"/>
</dbReference>
<evidence type="ECO:0000256" key="5">
    <source>
        <dbReference type="ARBA" id="ARBA00034808"/>
    </source>
</evidence>
<dbReference type="EC" id="5.6.2.4" evidence="5"/>
<dbReference type="PROSITE" id="PS51194">
    <property type="entry name" value="HELICASE_CTER"/>
    <property type="match status" value="1"/>
</dbReference>
<protein>
    <recommendedName>
        <fullName evidence="5">DNA 3'-5' helicase</fullName>
        <ecNumber evidence="5">5.6.2.4</ecNumber>
    </recommendedName>
</protein>
<keyword evidence="2" id="KW-0547">Nucleotide-binding</keyword>
<evidence type="ECO:0000313" key="9">
    <source>
        <dbReference type="Proteomes" id="UP000076532"/>
    </source>
</evidence>
<evidence type="ECO:0000256" key="4">
    <source>
        <dbReference type="ARBA" id="ARBA00034617"/>
    </source>
</evidence>
<dbReference type="PANTHER" id="PTHR13710:SF154">
    <property type="entry name" value="RECQ HELICASE, PUTATIVE (AFU_ORTHOLOGUE AFUA_6G14720)-RELATED"/>
    <property type="match status" value="1"/>
</dbReference>
<dbReference type="Pfam" id="PF00271">
    <property type="entry name" value="Helicase_C"/>
    <property type="match status" value="1"/>
</dbReference>
<feature type="domain" description="Helicase ATP-binding" evidence="6">
    <location>
        <begin position="1296"/>
        <end position="1460"/>
    </location>
</feature>
<dbReference type="Pfam" id="PF00270">
    <property type="entry name" value="DEAD"/>
    <property type="match status" value="1"/>
</dbReference>
<dbReference type="OrthoDB" id="3151137at2759"/>
<keyword evidence="9" id="KW-1185">Reference proteome</keyword>
<dbReference type="SMART" id="SM00490">
    <property type="entry name" value="HELICc"/>
    <property type="match status" value="1"/>
</dbReference>
<dbReference type="PROSITE" id="PS51192">
    <property type="entry name" value="HELICASE_ATP_BIND_1"/>
    <property type="match status" value="1"/>
</dbReference>
<dbReference type="EMBL" id="KV418052">
    <property type="protein sequence ID" value="KZP03510.1"/>
    <property type="molecule type" value="Genomic_DNA"/>
</dbReference>
<evidence type="ECO:0000256" key="1">
    <source>
        <dbReference type="ARBA" id="ARBA00005446"/>
    </source>
</evidence>
<dbReference type="Proteomes" id="UP000076532">
    <property type="component" value="Unassembled WGS sequence"/>
</dbReference>
<dbReference type="InterPro" id="IPR013087">
    <property type="entry name" value="Znf_C2H2_type"/>
</dbReference>
<evidence type="ECO:0000256" key="2">
    <source>
        <dbReference type="ARBA" id="ARBA00022741"/>
    </source>
</evidence>